<protein>
    <submittedName>
        <fullName evidence="2">Uncharacterized protein</fullName>
    </submittedName>
</protein>
<keyword evidence="3" id="KW-1185">Reference proteome</keyword>
<dbReference type="AlphaFoldDB" id="A0A8S1M4C4"/>
<dbReference type="EMBL" id="CAJJDN010000032">
    <property type="protein sequence ID" value="CAD8074887.1"/>
    <property type="molecule type" value="Genomic_DNA"/>
</dbReference>
<evidence type="ECO:0000256" key="1">
    <source>
        <dbReference type="SAM" id="Coils"/>
    </source>
</evidence>
<feature type="coiled-coil region" evidence="1">
    <location>
        <begin position="302"/>
        <end position="329"/>
    </location>
</feature>
<organism evidence="2 3">
    <name type="scientific">Paramecium sonneborni</name>
    <dbReference type="NCBI Taxonomy" id="65129"/>
    <lineage>
        <taxon>Eukaryota</taxon>
        <taxon>Sar</taxon>
        <taxon>Alveolata</taxon>
        <taxon>Ciliophora</taxon>
        <taxon>Intramacronucleata</taxon>
        <taxon>Oligohymenophorea</taxon>
        <taxon>Peniculida</taxon>
        <taxon>Parameciidae</taxon>
        <taxon>Paramecium</taxon>
    </lineage>
</organism>
<dbReference type="OrthoDB" id="302802at2759"/>
<evidence type="ECO:0000313" key="3">
    <source>
        <dbReference type="Proteomes" id="UP000692954"/>
    </source>
</evidence>
<reference evidence="2" key="1">
    <citation type="submission" date="2021-01" db="EMBL/GenBank/DDBJ databases">
        <authorList>
            <consortium name="Genoscope - CEA"/>
            <person name="William W."/>
        </authorList>
    </citation>
    <scope>NUCLEOTIDE SEQUENCE</scope>
</reference>
<dbReference type="Proteomes" id="UP000692954">
    <property type="component" value="Unassembled WGS sequence"/>
</dbReference>
<comment type="caution">
    <text evidence="2">The sequence shown here is derived from an EMBL/GenBank/DDBJ whole genome shotgun (WGS) entry which is preliminary data.</text>
</comment>
<keyword evidence="1" id="KW-0175">Coiled coil</keyword>
<sequence length="875" mass="104303">MSIIHNFVQQMLQFKGNYEDALFQIQSFLAQLLCSLFEVKKNQELLILNACIKRMDQVLINLHDYFIKVSPPIKCIFKDGPYNQEGFISSDDEVQQIVLPSSTKLKQTNTPVIKEPILPIDEKVRMRDELIKKMTIGYLKDVQHLREMFVRKDLFPNEEIFDASYYDYTNTLDPIIRQFIYTKILDVTQQFRLQIQKLTQSNSKYLSEIEKLKQRIKKIVGGAEIESQIGAILQIDGDLYRFWKGIQEVIGIEQIFEIFEKRKQGYGIDYILIDRCINDSQASGRIFKEFKVQLEEQQLKFTEQMTRELNMKQKEIDELKQLLSDQEQQRQIDILKVKNFIKQNLGGEGYHFEIEYNTEERENQRKNSLDRDKQIQNLLDREKKIQNSLYRQNQRSIWQEPFDLIARLALYKWIYLAKIKKLLNQKNTRRALSNDRSCKSTNIFGLQDNRVSNLKKELKIQNENLLETQIEMLKCQGELQTLKSNYTSLKFNFDMQFSTRIATQQNKVQLENIVDYFTKIFKFIKNRVGLNYFEINLKNSKYFLDKSDQHLKLFEQKVSSLKAQDYDMLHELVQQLAKRQIMYKKMYSNLDVNAFTQTDIYDINKPLQEAVNELNNYLLKKEEQLIQPEYDNQLFELELEQAEKQFRQEQFEQEKQKLEDEEEEEEEIKINQIILEQAQDSNNLKSNNPDLLNNKGDIRYLEESLESNNFEHKQISNQQKNQQKKSCIKTEKNEFQQLRQQEGYNKIKMRNQQQQTNVTIDCTKCYNNIFERMDPEFQQNQVEVQSQGMFQISKSKIFSNKQHTITSILSQQNGIRMQSAKFKKSDKIQMKQTFYSQSNRPQSRNERSIIYKGERAQIIITPKSVPITCRFRQIK</sequence>
<name>A0A8S1M4C4_9CILI</name>
<evidence type="ECO:0000313" key="2">
    <source>
        <dbReference type="EMBL" id="CAD8074887.1"/>
    </source>
</evidence>
<proteinExistence type="predicted"/>
<accession>A0A8S1M4C4</accession>
<feature type="coiled-coil region" evidence="1">
    <location>
        <begin position="607"/>
        <end position="678"/>
    </location>
</feature>
<gene>
    <name evidence="2" type="ORF">PSON_ATCC_30995.1.T0320327</name>
</gene>